<dbReference type="CDD" id="cd11530">
    <property type="entry name" value="NTP-PPase_DR2231_like"/>
    <property type="match status" value="1"/>
</dbReference>
<dbReference type="Proteomes" id="UP000005090">
    <property type="component" value="Chromosome"/>
</dbReference>
<name>H8GQI6_METAL</name>
<proteinExistence type="predicted"/>
<gene>
    <name evidence="1" type="ORF">Metal_2054</name>
</gene>
<sequence>MNKHLQSVREFREHFGFSREEGRLSDMTIVLRQAWLMEGGKQVFLAIKQGDMTVILARLTGLAYLALNAVAMQGAEVNMQPVSWQHDGSVLSLMRLIGDRINACSSGLSEDYSALYCACAQLSGGFLNADFDKSFGLFHRHQMETGTGRGQGAEDRSEVEWNRLPDLSDCLYE</sequence>
<evidence type="ECO:0000313" key="2">
    <source>
        <dbReference type="Proteomes" id="UP000005090"/>
    </source>
</evidence>
<dbReference type="HOGENOM" id="CLU_1487400_0_0_6"/>
<protein>
    <submittedName>
        <fullName evidence="1">Uncharacterized protein</fullName>
    </submittedName>
</protein>
<organism evidence="1 2">
    <name type="scientific">Methylomicrobium album BG8</name>
    <dbReference type="NCBI Taxonomy" id="686340"/>
    <lineage>
        <taxon>Bacteria</taxon>
        <taxon>Pseudomonadati</taxon>
        <taxon>Pseudomonadota</taxon>
        <taxon>Gammaproteobacteria</taxon>
        <taxon>Methylococcales</taxon>
        <taxon>Methylococcaceae</taxon>
        <taxon>Methylomicrobium</taxon>
    </lineage>
</organism>
<dbReference type="RefSeq" id="WP_005371996.1">
    <property type="nucleotide sequence ID" value="NZ_CM001475.1"/>
</dbReference>
<reference evidence="1 2" key="1">
    <citation type="journal article" date="2013" name="Genome Announc.">
        <title>Genome Sequence of the Obligate Gammaproteobacterial Methanotroph Methylomicrobium album Strain BG8.</title>
        <authorList>
            <person name="Kits K.D."/>
            <person name="Kalyuzhnaya M.G."/>
            <person name="Klotz M.G."/>
            <person name="Jetten M.S."/>
            <person name="Op den Camp H.J."/>
            <person name="Vuilleumier S."/>
            <person name="Bringel F."/>
            <person name="Dispirito A.A."/>
            <person name="Murrell J.C."/>
            <person name="Bruce D."/>
            <person name="Cheng J.F."/>
            <person name="Copeland A."/>
            <person name="Goodwin L."/>
            <person name="Hauser L."/>
            <person name="Lajus A."/>
            <person name="Land M.L."/>
            <person name="Lapidus A."/>
            <person name="Lucas S."/>
            <person name="Medigue C."/>
            <person name="Pitluck S."/>
            <person name="Woyke T."/>
            <person name="Zeytun A."/>
            <person name="Stein L.Y."/>
        </authorList>
    </citation>
    <scope>NUCLEOTIDE SEQUENCE [LARGE SCALE GENOMIC DNA]</scope>
    <source>
        <strain evidence="1 2">BG8</strain>
    </source>
</reference>
<keyword evidence="2" id="KW-1185">Reference proteome</keyword>
<dbReference type="AlphaFoldDB" id="H8GQI6"/>
<dbReference type="InterPro" id="IPR033653">
    <property type="entry name" value="NTP-PPase_DR2231-like"/>
</dbReference>
<evidence type="ECO:0000313" key="1">
    <source>
        <dbReference type="EMBL" id="EIC29813.1"/>
    </source>
</evidence>
<dbReference type="EMBL" id="CM001475">
    <property type="protein sequence ID" value="EIC29813.1"/>
    <property type="molecule type" value="Genomic_DNA"/>
</dbReference>
<accession>H8GQI6</accession>
<dbReference type="eggNOG" id="ENOG5031MYD">
    <property type="taxonomic scope" value="Bacteria"/>
</dbReference>